<dbReference type="PANTHER" id="PTHR11017:SF570">
    <property type="entry name" value="DISEASE RESISTANCE PROTEIN (TIR-NBS CLASS)-RELATED"/>
    <property type="match status" value="1"/>
</dbReference>
<reference evidence="6" key="1">
    <citation type="submission" date="2025-08" db="UniProtKB">
        <authorList>
            <consortium name="RefSeq"/>
        </authorList>
    </citation>
    <scope>IDENTIFICATION</scope>
    <source>
        <tissue evidence="6">Leaf</tissue>
    </source>
</reference>
<evidence type="ECO:0000256" key="2">
    <source>
        <dbReference type="ARBA" id="ARBA00022737"/>
    </source>
</evidence>
<evidence type="ECO:0000313" key="5">
    <source>
        <dbReference type="Proteomes" id="UP000827889"/>
    </source>
</evidence>
<dbReference type="PANTHER" id="PTHR11017">
    <property type="entry name" value="LEUCINE-RICH REPEAT-CONTAINING PROTEIN"/>
    <property type="match status" value="1"/>
</dbReference>
<evidence type="ECO:0000259" key="4">
    <source>
        <dbReference type="SMART" id="SM00382"/>
    </source>
</evidence>
<dbReference type="InterPro" id="IPR027417">
    <property type="entry name" value="P-loop_NTPase"/>
</dbReference>
<dbReference type="InterPro" id="IPR058192">
    <property type="entry name" value="WHD_ROQ1-like"/>
</dbReference>
<keyword evidence="1" id="KW-0433">Leucine-rich repeat</keyword>
<dbReference type="GO" id="GO:0043531">
    <property type="term" value="F:ADP binding"/>
    <property type="evidence" value="ECO:0007669"/>
    <property type="project" value="InterPro"/>
</dbReference>
<evidence type="ECO:0000256" key="1">
    <source>
        <dbReference type="ARBA" id="ARBA00022614"/>
    </source>
</evidence>
<evidence type="ECO:0000256" key="3">
    <source>
        <dbReference type="ARBA" id="ARBA00023027"/>
    </source>
</evidence>
<dbReference type="Gene3D" id="3.40.50.300">
    <property type="entry name" value="P-loop containing nucleotide triphosphate hydrolases"/>
    <property type="match status" value="1"/>
</dbReference>
<gene>
    <name evidence="6" type="primary">LOC115754035</name>
</gene>
<dbReference type="OrthoDB" id="1357022at2759"/>
<dbReference type="RefSeq" id="XP_030548799.1">
    <property type="nucleotide sequence ID" value="XM_030692939.2"/>
</dbReference>
<dbReference type="InterPro" id="IPR032675">
    <property type="entry name" value="LRR_dom_sf"/>
</dbReference>
<dbReference type="InterPro" id="IPR042197">
    <property type="entry name" value="Apaf_helical"/>
</dbReference>
<keyword evidence="2" id="KW-0677">Repeat</keyword>
<dbReference type="InterPro" id="IPR044974">
    <property type="entry name" value="Disease_R_plants"/>
</dbReference>
<dbReference type="InterPro" id="IPR003593">
    <property type="entry name" value="AAA+_ATPase"/>
</dbReference>
<dbReference type="InterPro" id="IPR002182">
    <property type="entry name" value="NB-ARC"/>
</dbReference>
<dbReference type="SUPFAM" id="SSF52540">
    <property type="entry name" value="P-loop containing nucleoside triphosphate hydrolases"/>
    <property type="match status" value="1"/>
</dbReference>
<organism evidence="5 6">
    <name type="scientific">Rhodamnia argentea</name>
    <dbReference type="NCBI Taxonomy" id="178133"/>
    <lineage>
        <taxon>Eukaryota</taxon>
        <taxon>Viridiplantae</taxon>
        <taxon>Streptophyta</taxon>
        <taxon>Embryophyta</taxon>
        <taxon>Tracheophyta</taxon>
        <taxon>Spermatophyta</taxon>
        <taxon>Magnoliopsida</taxon>
        <taxon>eudicotyledons</taxon>
        <taxon>Gunneridae</taxon>
        <taxon>Pentapetalae</taxon>
        <taxon>rosids</taxon>
        <taxon>malvids</taxon>
        <taxon>Myrtales</taxon>
        <taxon>Myrtaceae</taxon>
        <taxon>Myrtoideae</taxon>
        <taxon>Myrteae</taxon>
        <taxon>Australasian group</taxon>
        <taxon>Rhodamnia</taxon>
    </lineage>
</organism>
<dbReference type="AlphaFoldDB" id="A0A8B8QNP5"/>
<dbReference type="Proteomes" id="UP000827889">
    <property type="component" value="Chromosome 3"/>
</dbReference>
<dbReference type="SMART" id="SM00382">
    <property type="entry name" value="AAA"/>
    <property type="match status" value="1"/>
</dbReference>
<dbReference type="Pfam" id="PF23282">
    <property type="entry name" value="WHD_ROQ1"/>
    <property type="match status" value="1"/>
</dbReference>
<sequence length="620" mass="71363">MPNRGKGEFVKDVVNDVLTELKTAYLELSDCLVEVDNHVDEIIRMVGPHDHETKIVGIHGMGGVGKTTLAKIVYNQLSNNFVDCCFLGDIRKKEITRLQNQLLSTILKRKWHDINDVMEGKKLIKERLCSKTVLLLLDDADEASQLGALMHKREWFGKGSRIIITTRDQGILKVPTLVDGTYELTAMDFDHSLQLFSKHAFRRDYPLEQYVSHSERAVNICSGLPLALEVVGSLLSGKSVEEWDVTLKEQQESPQEDVGKKLMISIEALNENQRKMFLDIACFFIGYDRRIVIPMWESCKFLPHQSLGVLQQRSLIKIKDDNQLWMHDWLRDVGRNFIQQGSGMKPEKQQWVWTHEQALDVLEKTQNGGGVPGIGSIEAICLEFDELSQYSLIKELLASLSNLRFLQVDKKFIRQVDSKDLSGDSVSILTQADRFQYHQRLNFVQTTFGPLILPELRWLSWNYFPMDFELTNFSLRKLVILDFSWSEITEEWAGWSYFKLAKNLKVLNLTGCKNLRKTPDLSFLVYLERLILESCRSLVQIDPSISHLKRLVFLNLKGCRYLSKLPNEMGQLESLRELLLDSTSIEEIPEWRKMEKLEILSLVQCNALKKFDFLGTAGEL</sequence>
<dbReference type="SUPFAM" id="SSF52058">
    <property type="entry name" value="L domain-like"/>
    <property type="match status" value="1"/>
</dbReference>
<evidence type="ECO:0000313" key="6">
    <source>
        <dbReference type="RefSeq" id="XP_030548799.1"/>
    </source>
</evidence>
<dbReference type="KEGG" id="rarg:115754035"/>
<dbReference type="Gene3D" id="3.80.10.10">
    <property type="entry name" value="Ribonuclease Inhibitor"/>
    <property type="match status" value="1"/>
</dbReference>
<keyword evidence="5" id="KW-1185">Reference proteome</keyword>
<dbReference type="Pfam" id="PF00931">
    <property type="entry name" value="NB-ARC"/>
    <property type="match status" value="1"/>
</dbReference>
<proteinExistence type="predicted"/>
<accession>A0A8B8QNP5</accession>
<protein>
    <submittedName>
        <fullName evidence="6">Disease resistance protein RUN1-like isoform X1</fullName>
    </submittedName>
</protein>
<dbReference type="Gene3D" id="1.10.8.430">
    <property type="entry name" value="Helical domain of apoptotic protease-activating factors"/>
    <property type="match status" value="1"/>
</dbReference>
<feature type="domain" description="AAA+ ATPase" evidence="4">
    <location>
        <begin position="52"/>
        <end position="188"/>
    </location>
</feature>
<keyword evidence="3" id="KW-0520">NAD</keyword>
<dbReference type="GO" id="GO:0006952">
    <property type="term" value="P:defense response"/>
    <property type="evidence" value="ECO:0007669"/>
    <property type="project" value="InterPro"/>
</dbReference>
<dbReference type="SUPFAM" id="SSF46785">
    <property type="entry name" value="Winged helix' DNA-binding domain"/>
    <property type="match status" value="1"/>
</dbReference>
<name>A0A8B8QNP5_9MYRT</name>
<dbReference type="GeneID" id="115754035"/>
<dbReference type="PRINTS" id="PR00364">
    <property type="entry name" value="DISEASERSIST"/>
</dbReference>
<dbReference type="InterPro" id="IPR036390">
    <property type="entry name" value="WH_DNA-bd_sf"/>
</dbReference>